<dbReference type="GO" id="GO:0030490">
    <property type="term" value="P:maturation of SSU-rRNA"/>
    <property type="evidence" value="ECO:0007669"/>
    <property type="project" value="TreeGrafter"/>
</dbReference>
<dbReference type="Pfam" id="PF01200">
    <property type="entry name" value="Ribosomal_S28e"/>
    <property type="match status" value="1"/>
</dbReference>
<organism evidence="5 6">
    <name type="scientific">Marine Group III euryarchaeote CG-Bathy1</name>
    <dbReference type="NCBI Taxonomy" id="1889001"/>
    <lineage>
        <taxon>Archaea</taxon>
        <taxon>Methanobacteriati</taxon>
        <taxon>Thermoplasmatota</taxon>
        <taxon>Thermoplasmata</taxon>
        <taxon>Candidatus Thermoprofundales</taxon>
    </lineage>
</organism>
<evidence type="ECO:0000256" key="2">
    <source>
        <dbReference type="ARBA" id="ARBA00022980"/>
    </source>
</evidence>
<proteinExistence type="inferred from homology"/>
<evidence type="ECO:0000256" key="4">
    <source>
        <dbReference type="HAMAP-Rule" id="MF_00292"/>
    </source>
</evidence>
<dbReference type="GO" id="GO:0006412">
    <property type="term" value="P:translation"/>
    <property type="evidence" value="ECO:0007669"/>
    <property type="project" value="UniProtKB-UniRule"/>
</dbReference>
<dbReference type="GO" id="GO:0003735">
    <property type="term" value="F:structural constituent of ribosome"/>
    <property type="evidence" value="ECO:0007669"/>
    <property type="project" value="InterPro"/>
</dbReference>
<dbReference type="InterPro" id="IPR000289">
    <property type="entry name" value="Ribosomal_eS28"/>
</dbReference>
<gene>
    <name evidence="4" type="primary">rps28e</name>
    <name evidence="5" type="ORF">BEU04_01085</name>
</gene>
<dbReference type="GO" id="GO:0000028">
    <property type="term" value="P:ribosomal small subunit assembly"/>
    <property type="evidence" value="ECO:0007669"/>
    <property type="project" value="TreeGrafter"/>
</dbReference>
<evidence type="ECO:0000256" key="1">
    <source>
        <dbReference type="ARBA" id="ARBA00005943"/>
    </source>
</evidence>
<keyword evidence="3 4" id="KW-0687">Ribonucleoprotein</keyword>
<evidence type="ECO:0000256" key="3">
    <source>
        <dbReference type="ARBA" id="ARBA00023274"/>
    </source>
</evidence>
<dbReference type="AlphaFoldDB" id="A0A1J5TS74"/>
<name>A0A1J5TS74_9ARCH</name>
<dbReference type="HAMAP" id="MF_00292">
    <property type="entry name" value="Ribosomal_eS28"/>
    <property type="match status" value="1"/>
</dbReference>
<evidence type="ECO:0000313" key="6">
    <source>
        <dbReference type="Proteomes" id="UP000183815"/>
    </source>
</evidence>
<dbReference type="PANTHER" id="PTHR10769:SF3">
    <property type="entry name" value="SMALL RIBOSOMAL SUBUNIT PROTEIN ES28"/>
    <property type="match status" value="1"/>
</dbReference>
<protein>
    <recommendedName>
        <fullName evidence="4">Small ribosomal subunit protein eS28</fullName>
    </recommendedName>
</protein>
<accession>A0A1J5TS74</accession>
<dbReference type="InterPro" id="IPR012340">
    <property type="entry name" value="NA-bd_OB-fold"/>
</dbReference>
<dbReference type="NCBIfam" id="NF003080">
    <property type="entry name" value="PRK04007.1"/>
    <property type="match status" value="1"/>
</dbReference>
<reference evidence="5 6" key="1">
    <citation type="submission" date="2016-08" db="EMBL/GenBank/DDBJ databases">
        <title>New Insights into Marine Group III Euryarchaeota, from dark to light.</title>
        <authorList>
            <person name="Haro-Moreno J.M."/>
            <person name="Rodriguez-Valera F."/>
            <person name="Lopez-Garcia P."/>
            <person name="Moreira D."/>
            <person name="Martin-Cuadrado A.B."/>
        </authorList>
    </citation>
    <scope>NUCLEOTIDE SEQUENCE [LARGE SCALE GENOMIC DNA]</scope>
    <source>
        <strain evidence="5">CG-Bathy1</strain>
    </source>
</reference>
<dbReference type="EMBL" id="MIYU01000012">
    <property type="protein sequence ID" value="OIR16564.1"/>
    <property type="molecule type" value="Genomic_DNA"/>
</dbReference>
<dbReference type="PANTHER" id="PTHR10769">
    <property type="entry name" value="40S RIBOSOMAL PROTEIN S28"/>
    <property type="match status" value="1"/>
</dbReference>
<dbReference type="GO" id="GO:0022627">
    <property type="term" value="C:cytosolic small ribosomal subunit"/>
    <property type="evidence" value="ECO:0007669"/>
    <property type="project" value="TreeGrafter"/>
</dbReference>
<sequence>MVDGVPAEVKEIMHRTGMRGEAQMVKVRVLDGNDKGRIIKRNVTGPISIGDVLLLMDSSREAKSLERR</sequence>
<dbReference type="SUPFAM" id="SSF50249">
    <property type="entry name" value="Nucleic acid-binding proteins"/>
    <property type="match status" value="1"/>
</dbReference>
<dbReference type="Gene3D" id="2.40.50.140">
    <property type="entry name" value="Nucleic acid-binding proteins"/>
    <property type="match status" value="1"/>
</dbReference>
<comment type="caution">
    <text evidence="5">The sequence shown here is derived from an EMBL/GenBank/DDBJ whole genome shotgun (WGS) entry which is preliminary data.</text>
</comment>
<dbReference type="Proteomes" id="UP000183815">
    <property type="component" value="Unassembled WGS sequence"/>
</dbReference>
<comment type="similarity">
    <text evidence="1 4">Belongs to the eukaryotic ribosomal protein eS28 family.</text>
</comment>
<evidence type="ECO:0000313" key="5">
    <source>
        <dbReference type="EMBL" id="OIR16564.1"/>
    </source>
</evidence>
<keyword evidence="2 4" id="KW-0689">Ribosomal protein</keyword>